<reference evidence="1 2" key="1">
    <citation type="submission" date="2021-01" db="EMBL/GenBank/DDBJ databases">
        <title>FDA dAtabase for Regulatory Grade micrObial Sequences (FDA-ARGOS): Supporting development and validation of Infectious Disease Dx tests.</title>
        <authorList>
            <person name="Sproer C."/>
            <person name="Gronow S."/>
            <person name="Severitt S."/>
            <person name="Schroder I."/>
            <person name="Tallon L."/>
            <person name="Sadzewicz L."/>
            <person name="Zhao X."/>
            <person name="Boylan J."/>
            <person name="Ott S."/>
            <person name="Bowen H."/>
            <person name="Vavikolanu K."/>
            <person name="Mehta A."/>
            <person name="Aluvathingal J."/>
            <person name="Nadendla S."/>
            <person name="Lowell S."/>
            <person name="Myers T."/>
            <person name="Yan Y."/>
            <person name="Sichtig H."/>
        </authorList>
    </citation>
    <scope>NUCLEOTIDE SEQUENCE [LARGE SCALE GENOMIC DNA]</scope>
    <source>
        <strain evidence="1 2">FDAARGOS_1096</strain>
    </source>
</reference>
<evidence type="ECO:0000313" key="1">
    <source>
        <dbReference type="EMBL" id="QQT85069.1"/>
    </source>
</evidence>
<protein>
    <submittedName>
        <fullName evidence="1">Uncharacterized protein</fullName>
    </submittedName>
</protein>
<proteinExistence type="predicted"/>
<dbReference type="RefSeq" id="WP_004999068.1">
    <property type="nucleotide sequence ID" value="NZ_BKVT01000032.1"/>
</dbReference>
<gene>
    <name evidence="1" type="ORF">I6I53_08865</name>
</gene>
<organism evidence="1 2">
    <name type="scientific">Acinetobacter ursingii</name>
    <dbReference type="NCBI Taxonomy" id="108980"/>
    <lineage>
        <taxon>Bacteria</taxon>
        <taxon>Pseudomonadati</taxon>
        <taxon>Pseudomonadota</taxon>
        <taxon>Gammaproteobacteria</taxon>
        <taxon>Moraxellales</taxon>
        <taxon>Moraxellaceae</taxon>
        <taxon>Acinetobacter</taxon>
    </lineage>
</organism>
<sequence length="235" mass="27461">MSDKVWTTTIMFDENYRVFELSFPGLFNYPEFNKLNKMGASAEEKEKKNEMTQKSIEIIKRYHKAEKLDLANVPTILYAHGFSKTVKLPSFFRTQDGFVIVTEACANVLKQFRLGESVLYPLSFFDIQLNEPVNAQTYYFFNIAELKSYLCPEYCTQELDKRSYTKHEGYQLFSLYHADYADYAIAVEKEVLACDVDLWQDPELNHSIFMSDELKKALDEAQLSDAWQLFLCDLK</sequence>
<dbReference type="GeneID" id="66213226"/>
<dbReference type="EMBL" id="CP068176">
    <property type="protein sequence ID" value="QQT85069.1"/>
    <property type="molecule type" value="Genomic_DNA"/>
</dbReference>
<dbReference type="AlphaFoldDB" id="A0A7T9UFT9"/>
<evidence type="ECO:0000313" key="2">
    <source>
        <dbReference type="Proteomes" id="UP000595320"/>
    </source>
</evidence>
<accession>A0A7T9UFT9</accession>
<dbReference type="Proteomes" id="UP000595320">
    <property type="component" value="Chromosome"/>
</dbReference>
<name>A0A7T9UFT9_9GAMM</name>